<dbReference type="EMBL" id="PKJS01000005">
    <property type="protein sequence ID" value="PKZ69083.1"/>
    <property type="molecule type" value="Genomic_DNA"/>
</dbReference>
<name>A0A2I1RIY2_FAUOS</name>
<evidence type="ECO:0000313" key="2">
    <source>
        <dbReference type="EMBL" id="PKZ69083.1"/>
    </source>
</evidence>
<proteinExistence type="predicted"/>
<dbReference type="Pfam" id="PF03869">
    <property type="entry name" value="Arc"/>
    <property type="match status" value="1"/>
</dbReference>
<reference evidence="2 3" key="1">
    <citation type="submission" date="2017-12" db="EMBL/GenBank/DDBJ databases">
        <title>Phylogenetic diversity of female urinary microbiome.</title>
        <authorList>
            <person name="Thomas-White K."/>
            <person name="Wolfe A.J."/>
        </authorList>
    </citation>
    <scope>NUCLEOTIDE SEQUENCE [LARGE SCALE GENOMIC DNA]</scope>
    <source>
        <strain evidence="2 3">UMB0416</strain>
    </source>
</reference>
<dbReference type="InterPro" id="IPR005569">
    <property type="entry name" value="Arc_DNA-bd_dom"/>
</dbReference>
<feature type="domain" description="Arc-like DNA binding" evidence="1">
    <location>
        <begin position="2"/>
        <end position="41"/>
    </location>
</feature>
<gene>
    <name evidence="2" type="ORF">CYJ96_04620</name>
</gene>
<comment type="caution">
    <text evidence="2">The sequence shown here is derived from an EMBL/GenBank/DDBJ whole genome shotgun (WGS) entry which is preliminary data.</text>
</comment>
<organism evidence="2 3">
    <name type="scientific">Faucicola osloensis</name>
    <name type="common">Moraxella osloensis</name>
    <dbReference type="NCBI Taxonomy" id="34062"/>
    <lineage>
        <taxon>Bacteria</taxon>
        <taxon>Pseudomonadati</taxon>
        <taxon>Pseudomonadota</taxon>
        <taxon>Gammaproteobacteria</taxon>
        <taxon>Moraxellales</taxon>
        <taxon>Moraxellaceae</taxon>
        <taxon>Faucicola</taxon>
    </lineage>
</organism>
<dbReference type="AlphaFoldDB" id="A0A2I1RIY2"/>
<keyword evidence="2" id="KW-0238">DNA-binding</keyword>
<dbReference type="GO" id="GO:0003677">
    <property type="term" value="F:DNA binding"/>
    <property type="evidence" value="ECO:0007669"/>
    <property type="project" value="UniProtKB-KW"/>
</dbReference>
<evidence type="ECO:0000259" key="1">
    <source>
        <dbReference type="Pfam" id="PF03869"/>
    </source>
</evidence>
<sequence>MARKEPQLNFRMNAEIVEWLKAYAKQNRRSITAQLTIILEQEKQRVTAN</sequence>
<dbReference type="SUPFAM" id="SSF47598">
    <property type="entry name" value="Ribbon-helix-helix"/>
    <property type="match status" value="1"/>
</dbReference>
<protein>
    <submittedName>
        <fullName evidence="2">Arc family DNA-binding protein</fullName>
    </submittedName>
</protein>
<dbReference type="InterPro" id="IPR013321">
    <property type="entry name" value="Arc_rbn_hlx_hlx"/>
</dbReference>
<evidence type="ECO:0000313" key="3">
    <source>
        <dbReference type="Proteomes" id="UP000234914"/>
    </source>
</evidence>
<dbReference type="RefSeq" id="WP_101964117.1">
    <property type="nucleotide sequence ID" value="NZ_PKJS01000005.1"/>
</dbReference>
<dbReference type="Proteomes" id="UP000234914">
    <property type="component" value="Unassembled WGS sequence"/>
</dbReference>
<dbReference type="Gene3D" id="1.10.1220.10">
    <property type="entry name" value="Met repressor-like"/>
    <property type="match status" value="1"/>
</dbReference>
<accession>A0A2I1RIY2</accession>
<dbReference type="InterPro" id="IPR010985">
    <property type="entry name" value="Ribbon_hlx_hlx"/>
</dbReference>
<dbReference type="GO" id="GO:0006355">
    <property type="term" value="P:regulation of DNA-templated transcription"/>
    <property type="evidence" value="ECO:0007669"/>
    <property type="project" value="InterPro"/>
</dbReference>